<protein>
    <recommendedName>
        <fullName evidence="6">FAD-binding domain-containing protein</fullName>
    </recommendedName>
</protein>
<keyword evidence="3" id="KW-0274">FAD</keyword>
<evidence type="ECO:0000313" key="8">
    <source>
        <dbReference type="Proteomes" id="UP000030752"/>
    </source>
</evidence>
<evidence type="ECO:0000259" key="6">
    <source>
        <dbReference type="Pfam" id="PF01494"/>
    </source>
</evidence>
<dbReference type="InterPro" id="IPR002938">
    <property type="entry name" value="FAD-bd"/>
</dbReference>
<feature type="domain" description="FAD-binding" evidence="6">
    <location>
        <begin position="6"/>
        <end position="359"/>
    </location>
</feature>
<organism evidence="7 8">
    <name type="scientific">Cyphellophora europaea (strain CBS 101466)</name>
    <name type="common">Phialophora europaea</name>
    <dbReference type="NCBI Taxonomy" id="1220924"/>
    <lineage>
        <taxon>Eukaryota</taxon>
        <taxon>Fungi</taxon>
        <taxon>Dikarya</taxon>
        <taxon>Ascomycota</taxon>
        <taxon>Pezizomycotina</taxon>
        <taxon>Eurotiomycetes</taxon>
        <taxon>Chaetothyriomycetidae</taxon>
        <taxon>Chaetothyriales</taxon>
        <taxon>Cyphellophoraceae</taxon>
        <taxon>Cyphellophora</taxon>
    </lineage>
</organism>
<dbReference type="PANTHER" id="PTHR13789:SF147">
    <property type="entry name" value="PUTATIVE (AFU_ORTHOLOGUE AFUA_2G01950)-RELATED"/>
    <property type="match status" value="1"/>
</dbReference>
<proteinExistence type="inferred from homology"/>
<evidence type="ECO:0000256" key="1">
    <source>
        <dbReference type="ARBA" id="ARBA00007992"/>
    </source>
</evidence>
<dbReference type="InParanoid" id="W2SA30"/>
<dbReference type="STRING" id="1220924.W2SA30"/>
<dbReference type="OrthoDB" id="420606at2759"/>
<dbReference type="EMBL" id="KB822713">
    <property type="protein sequence ID" value="ETN44863.1"/>
    <property type="molecule type" value="Genomic_DNA"/>
</dbReference>
<dbReference type="RefSeq" id="XP_008712633.1">
    <property type="nucleotide sequence ID" value="XM_008714411.1"/>
</dbReference>
<dbReference type="Pfam" id="PF01494">
    <property type="entry name" value="FAD_binding_3"/>
    <property type="match status" value="1"/>
</dbReference>
<dbReference type="SUPFAM" id="SSF54373">
    <property type="entry name" value="FAD-linked reductases, C-terminal domain"/>
    <property type="match status" value="1"/>
</dbReference>
<dbReference type="SUPFAM" id="SSF51905">
    <property type="entry name" value="FAD/NAD(P)-binding domain"/>
    <property type="match status" value="1"/>
</dbReference>
<accession>W2SA30</accession>
<evidence type="ECO:0000256" key="3">
    <source>
        <dbReference type="ARBA" id="ARBA00022827"/>
    </source>
</evidence>
<dbReference type="PRINTS" id="PR00420">
    <property type="entry name" value="RNGMNOXGNASE"/>
</dbReference>
<dbReference type="PANTHER" id="PTHR13789">
    <property type="entry name" value="MONOOXYGENASE"/>
    <property type="match status" value="1"/>
</dbReference>
<evidence type="ECO:0000256" key="2">
    <source>
        <dbReference type="ARBA" id="ARBA00022630"/>
    </source>
</evidence>
<dbReference type="GeneID" id="19977077"/>
<dbReference type="eggNOG" id="KOG2614">
    <property type="taxonomic scope" value="Eukaryota"/>
</dbReference>
<keyword evidence="2" id="KW-0285">Flavoprotein</keyword>
<evidence type="ECO:0000313" key="7">
    <source>
        <dbReference type="EMBL" id="ETN44863.1"/>
    </source>
</evidence>
<comment type="similarity">
    <text evidence="1">Belongs to the paxM FAD-dependent monooxygenase family.</text>
</comment>
<dbReference type="HOGENOM" id="CLU_009665_19_3_1"/>
<dbReference type="InterPro" id="IPR036188">
    <property type="entry name" value="FAD/NAD-bd_sf"/>
</dbReference>
<dbReference type="AlphaFoldDB" id="W2SA30"/>
<keyword evidence="4" id="KW-0560">Oxidoreductase</keyword>
<gene>
    <name evidence="7" type="ORF">HMPREF1541_09738</name>
</gene>
<dbReference type="GO" id="GO:0071949">
    <property type="term" value="F:FAD binding"/>
    <property type="evidence" value="ECO:0007669"/>
    <property type="project" value="InterPro"/>
</dbReference>
<dbReference type="Proteomes" id="UP000030752">
    <property type="component" value="Unassembled WGS sequence"/>
</dbReference>
<name>W2SA30_CYPE1</name>
<evidence type="ECO:0000256" key="5">
    <source>
        <dbReference type="ARBA" id="ARBA00023033"/>
    </source>
</evidence>
<keyword evidence="5" id="KW-0503">Monooxygenase</keyword>
<sequence length="491" mass="53740">MPSQRLNVGVVGGGLGGLAAAIAIARSGADVTVLEAATKLGEIGAGIHMFPNASRFLLRWGVTKLIGDNLVEHEEANTWSGGPGLNLISKIDAKKVSRASGFPWYIVRRDHLHAGLEASARLHGVKIITNARIASFDTASHAPLVTVTTGAGTSHSFDLVIGADGIKSAIRGQMFPDVGPVPYAPAVAYRHTMKISTIYREVPEARHIIRNNFHMWCGPHGYLVTYPLSGGTEMNITICFYTKDGWPTTIVEDADLSELNEQLKDYPEVVQKIWALAPGSNRWPLLHIRKMDSWSNKEKNVVLLGDACHAMNPALAQGAATAIEDAAFLGQALAEVQQGSISIAEAITIYEERRIPKAWVKQQLAFIAADLEMGGPGPSYDKDIPEEQIRALRDRNSKPEIDASAVSVKSQAELPMRYRSWHHAFFVENNKRNFYYDAEADADDAVCQHLLNKSQIINDTRKATDLLERKFWAPLFENELAREAGASVSAD</sequence>
<dbReference type="VEuPathDB" id="FungiDB:HMPREF1541_09738"/>
<evidence type="ECO:0000256" key="4">
    <source>
        <dbReference type="ARBA" id="ARBA00023002"/>
    </source>
</evidence>
<keyword evidence="8" id="KW-1185">Reference proteome</keyword>
<dbReference type="Gene3D" id="3.50.50.60">
    <property type="entry name" value="FAD/NAD(P)-binding domain"/>
    <property type="match status" value="1"/>
</dbReference>
<dbReference type="GO" id="GO:0004497">
    <property type="term" value="F:monooxygenase activity"/>
    <property type="evidence" value="ECO:0007669"/>
    <property type="project" value="UniProtKB-KW"/>
</dbReference>
<dbReference type="InterPro" id="IPR050493">
    <property type="entry name" value="FAD-dep_Monooxygenase_BioMet"/>
</dbReference>
<reference evidence="7 8" key="1">
    <citation type="submission" date="2013-03" db="EMBL/GenBank/DDBJ databases">
        <title>The Genome Sequence of Phialophora europaea CBS 101466.</title>
        <authorList>
            <consortium name="The Broad Institute Genomics Platform"/>
            <person name="Cuomo C."/>
            <person name="de Hoog S."/>
            <person name="Gorbushina A."/>
            <person name="Walker B."/>
            <person name="Young S.K."/>
            <person name="Zeng Q."/>
            <person name="Gargeya S."/>
            <person name="Fitzgerald M."/>
            <person name="Haas B."/>
            <person name="Abouelleil A."/>
            <person name="Allen A.W."/>
            <person name="Alvarado L."/>
            <person name="Arachchi H.M."/>
            <person name="Berlin A.M."/>
            <person name="Chapman S.B."/>
            <person name="Gainer-Dewar J."/>
            <person name="Goldberg J."/>
            <person name="Griggs A."/>
            <person name="Gujja S."/>
            <person name="Hansen M."/>
            <person name="Howarth C."/>
            <person name="Imamovic A."/>
            <person name="Ireland A."/>
            <person name="Larimer J."/>
            <person name="McCowan C."/>
            <person name="Murphy C."/>
            <person name="Pearson M."/>
            <person name="Poon T.W."/>
            <person name="Priest M."/>
            <person name="Roberts A."/>
            <person name="Saif S."/>
            <person name="Shea T."/>
            <person name="Sisk P."/>
            <person name="Sykes S."/>
            <person name="Wortman J."/>
            <person name="Nusbaum C."/>
            <person name="Birren B."/>
        </authorList>
    </citation>
    <scope>NUCLEOTIDE SEQUENCE [LARGE SCALE GENOMIC DNA]</scope>
    <source>
        <strain evidence="7 8">CBS 101466</strain>
    </source>
</reference>